<evidence type="ECO:0000259" key="2">
    <source>
        <dbReference type="Pfam" id="PF11790"/>
    </source>
</evidence>
<keyword evidence="1" id="KW-0732">Signal</keyword>
<feature type="chain" id="PRO_5042484096" evidence="1">
    <location>
        <begin position="29"/>
        <end position="337"/>
    </location>
</feature>
<dbReference type="GO" id="GO:0009277">
    <property type="term" value="C:fungal-type cell wall"/>
    <property type="evidence" value="ECO:0007669"/>
    <property type="project" value="TreeGrafter"/>
</dbReference>
<dbReference type="Gene3D" id="3.20.20.80">
    <property type="entry name" value="Glycosidases"/>
    <property type="match status" value="1"/>
</dbReference>
<dbReference type="InterPro" id="IPR053183">
    <property type="entry name" value="ASL1"/>
</dbReference>
<name>A0AAJ0FFV4_9PEZI</name>
<comment type="caution">
    <text evidence="3">The sequence shown here is derived from an EMBL/GenBank/DDBJ whole genome shotgun (WGS) entry which is preliminary data.</text>
</comment>
<dbReference type="PANTHER" id="PTHR34154">
    <property type="entry name" value="ALKALI-SENSITIVE LINKAGE PROTEIN 1"/>
    <property type="match status" value="1"/>
</dbReference>
<feature type="signal peptide" evidence="1">
    <location>
        <begin position="1"/>
        <end position="28"/>
    </location>
</feature>
<dbReference type="InterPro" id="IPR024655">
    <property type="entry name" value="Asl1_glyco_hydro_catalytic"/>
</dbReference>
<dbReference type="AlphaFoldDB" id="A0AAJ0FFV4"/>
<organism evidence="3 4">
    <name type="scientific">Phialemonium atrogriseum</name>
    <dbReference type="NCBI Taxonomy" id="1093897"/>
    <lineage>
        <taxon>Eukaryota</taxon>
        <taxon>Fungi</taxon>
        <taxon>Dikarya</taxon>
        <taxon>Ascomycota</taxon>
        <taxon>Pezizomycotina</taxon>
        <taxon>Sordariomycetes</taxon>
        <taxon>Sordariomycetidae</taxon>
        <taxon>Cephalothecales</taxon>
        <taxon>Cephalothecaceae</taxon>
        <taxon>Phialemonium</taxon>
    </lineage>
</organism>
<keyword evidence="3" id="KW-0378">Hydrolase</keyword>
<proteinExistence type="predicted"/>
<evidence type="ECO:0000313" key="3">
    <source>
        <dbReference type="EMBL" id="KAK1765927.1"/>
    </source>
</evidence>
<accession>A0AAJ0FFV4</accession>
<dbReference type="RefSeq" id="XP_060282140.1">
    <property type="nucleotide sequence ID" value="XM_060421981.1"/>
</dbReference>
<dbReference type="GO" id="GO:0016787">
    <property type="term" value="F:hydrolase activity"/>
    <property type="evidence" value="ECO:0007669"/>
    <property type="project" value="UniProtKB-KW"/>
</dbReference>
<dbReference type="FunFam" id="3.20.20.80:FF:000207">
    <property type="entry name" value="Glycoside hydrolase family 128 protein"/>
    <property type="match status" value="1"/>
</dbReference>
<dbReference type="SUPFAM" id="SSF51445">
    <property type="entry name" value="(Trans)glycosidases"/>
    <property type="match status" value="1"/>
</dbReference>
<dbReference type="PANTHER" id="PTHR34154:SF3">
    <property type="entry name" value="ALKALI-SENSITIVE LINKAGE PROTEIN 1"/>
    <property type="match status" value="1"/>
</dbReference>
<dbReference type="GeneID" id="85305168"/>
<keyword evidence="4" id="KW-1185">Reference proteome</keyword>
<feature type="domain" description="Asl1-like glycosyl hydrolase catalytic" evidence="2">
    <location>
        <begin position="39"/>
        <end position="295"/>
    </location>
</feature>
<evidence type="ECO:0000256" key="1">
    <source>
        <dbReference type="SAM" id="SignalP"/>
    </source>
</evidence>
<gene>
    <name evidence="3" type="ORF">QBC33DRAFT_120665</name>
</gene>
<protein>
    <submittedName>
        <fullName evidence="3">Glycosyl hydrolase catalytic core-domain-containing protein</fullName>
    </submittedName>
</protein>
<dbReference type="EMBL" id="MU839013">
    <property type="protein sequence ID" value="KAK1765927.1"/>
    <property type="molecule type" value="Genomic_DNA"/>
</dbReference>
<dbReference type="Proteomes" id="UP001244011">
    <property type="component" value="Unassembled WGS sequence"/>
</dbReference>
<dbReference type="InterPro" id="IPR017853">
    <property type="entry name" value="GH"/>
</dbReference>
<sequence length="337" mass="36155">MRLRTNRPWLSAILSSALLPTLFAPATAAADSVASSKRGLVFTPNPKWPDDNFIWARQPSDLTWYYNYGASPSPAYSNLTQEEFEFVPMLWGAPADVSDTSFLSTVKGLVKDRNINITHVMSFNEPDGPNKYGGSEIEPSVAAQVWVKNIIPLQEMGIRVGLPACTGGWGGLPWTKQFLGNCSKLISSGGKTKNCTYDFVPLHWYGNFEGLASHIGEYSGAFPNTSIWVTEYNLNDQDLPSTQSFYNTSAEYMDRLDSVGRYSLFGAFRSSVSNVGPNAAMLSAGGRLTDIGAWYLGRPATGVDPSSKSPAARASPPGAAVAVAAVAAVAVAALVGF</sequence>
<dbReference type="GO" id="GO:0071966">
    <property type="term" value="P:fungal-type cell wall polysaccharide metabolic process"/>
    <property type="evidence" value="ECO:0007669"/>
    <property type="project" value="TreeGrafter"/>
</dbReference>
<evidence type="ECO:0000313" key="4">
    <source>
        <dbReference type="Proteomes" id="UP001244011"/>
    </source>
</evidence>
<reference evidence="3" key="1">
    <citation type="submission" date="2023-06" db="EMBL/GenBank/DDBJ databases">
        <title>Genome-scale phylogeny and comparative genomics of the fungal order Sordariales.</title>
        <authorList>
            <consortium name="Lawrence Berkeley National Laboratory"/>
            <person name="Hensen N."/>
            <person name="Bonometti L."/>
            <person name="Westerberg I."/>
            <person name="Brannstrom I.O."/>
            <person name="Guillou S."/>
            <person name="Cros-Aarteil S."/>
            <person name="Calhoun S."/>
            <person name="Haridas S."/>
            <person name="Kuo A."/>
            <person name="Mondo S."/>
            <person name="Pangilinan J."/>
            <person name="Riley R."/>
            <person name="Labutti K."/>
            <person name="Andreopoulos B."/>
            <person name="Lipzen A."/>
            <person name="Chen C."/>
            <person name="Yanf M."/>
            <person name="Daum C."/>
            <person name="Ng V."/>
            <person name="Clum A."/>
            <person name="Steindorff A."/>
            <person name="Ohm R."/>
            <person name="Martin F."/>
            <person name="Silar P."/>
            <person name="Natvig D."/>
            <person name="Lalanne C."/>
            <person name="Gautier V."/>
            <person name="Ament-Velasquez S.L."/>
            <person name="Kruys A."/>
            <person name="Hutchinson M.I."/>
            <person name="Powell A.J."/>
            <person name="Barry K."/>
            <person name="Miller A.N."/>
            <person name="Grigoriev I.V."/>
            <person name="Debuchy R."/>
            <person name="Gladieux P."/>
            <person name="Thoren M.H."/>
            <person name="Johannesson H."/>
        </authorList>
    </citation>
    <scope>NUCLEOTIDE SEQUENCE</scope>
    <source>
        <strain evidence="3">8032-3</strain>
    </source>
</reference>
<dbReference type="Pfam" id="PF11790">
    <property type="entry name" value="Glyco_hydro_cc"/>
    <property type="match status" value="1"/>
</dbReference>